<dbReference type="EMBL" id="JAVREL010000012">
    <property type="protein sequence ID" value="MDT0345095.1"/>
    <property type="molecule type" value="Genomic_DNA"/>
</dbReference>
<feature type="region of interest" description="Disordered" evidence="1">
    <location>
        <begin position="1"/>
        <end position="29"/>
    </location>
</feature>
<reference evidence="3" key="1">
    <citation type="submission" date="2023-07" db="EMBL/GenBank/DDBJ databases">
        <title>30 novel species of actinomycetes from the DSMZ collection.</title>
        <authorList>
            <person name="Nouioui I."/>
        </authorList>
    </citation>
    <scope>NUCLEOTIDE SEQUENCE [LARGE SCALE GENOMIC DNA]</scope>
    <source>
        <strain evidence="3">DSM 44938</strain>
    </source>
</reference>
<gene>
    <name evidence="2" type="ORF">RM590_21180</name>
</gene>
<evidence type="ECO:0000256" key="1">
    <source>
        <dbReference type="SAM" id="MobiDB-lite"/>
    </source>
</evidence>
<evidence type="ECO:0000313" key="2">
    <source>
        <dbReference type="EMBL" id="MDT0345095.1"/>
    </source>
</evidence>
<organism evidence="2 3">
    <name type="scientific">Streptomyces litchfieldiae</name>
    <dbReference type="NCBI Taxonomy" id="3075543"/>
    <lineage>
        <taxon>Bacteria</taxon>
        <taxon>Bacillati</taxon>
        <taxon>Actinomycetota</taxon>
        <taxon>Actinomycetes</taxon>
        <taxon>Kitasatosporales</taxon>
        <taxon>Streptomycetaceae</taxon>
        <taxon>Streptomyces</taxon>
    </lineage>
</organism>
<protein>
    <submittedName>
        <fullName evidence="2">Uncharacterized protein</fullName>
    </submittedName>
</protein>
<evidence type="ECO:0000313" key="3">
    <source>
        <dbReference type="Proteomes" id="UP001183246"/>
    </source>
</evidence>
<proteinExistence type="predicted"/>
<dbReference type="Proteomes" id="UP001183246">
    <property type="component" value="Unassembled WGS sequence"/>
</dbReference>
<comment type="caution">
    <text evidence="2">The sequence shown here is derived from an EMBL/GenBank/DDBJ whole genome shotgun (WGS) entry which is preliminary data.</text>
</comment>
<feature type="compositionally biased region" description="Basic and acidic residues" evidence="1">
    <location>
        <begin position="20"/>
        <end position="29"/>
    </location>
</feature>
<accession>A0ABU2MTX1</accession>
<dbReference type="RefSeq" id="WP_311706220.1">
    <property type="nucleotide sequence ID" value="NZ_JAVREL010000012.1"/>
</dbReference>
<keyword evidence="3" id="KW-1185">Reference proteome</keyword>
<name>A0ABU2MTX1_9ACTN</name>
<sequence>MSSLGRSGAPWPQVLTENQARTEQEGGRPMEIKVKKVESVKATDYIC</sequence>